<keyword evidence="6" id="KW-1185">Reference proteome</keyword>
<comment type="caution">
    <text evidence="5">The sequence shown here is derived from an EMBL/GenBank/DDBJ whole genome shotgun (WGS) entry which is preliminary data.</text>
</comment>
<comment type="cofactor">
    <cofactor evidence="1">
        <name>pyridoxal 5'-phosphate</name>
        <dbReference type="ChEBI" id="CHEBI:597326"/>
    </cofactor>
</comment>
<reference evidence="5 6" key="1">
    <citation type="submission" date="2017-03" db="EMBL/GenBank/DDBJ databases">
        <title>Genome Survey of Euroglyphus maynei.</title>
        <authorList>
            <person name="Arlian L.G."/>
            <person name="Morgan M.S."/>
            <person name="Rider S.D."/>
        </authorList>
    </citation>
    <scope>NUCLEOTIDE SEQUENCE [LARGE SCALE GENOMIC DNA]</scope>
    <source>
        <strain evidence="5">Arlian Lab</strain>
        <tissue evidence="5">Whole body</tissue>
    </source>
</reference>
<dbReference type="SUPFAM" id="SSF53686">
    <property type="entry name" value="Tryptophan synthase beta subunit-like PLP-dependent enzymes"/>
    <property type="match status" value="1"/>
</dbReference>
<name>A0A1Y3BHW6_EURMA</name>
<dbReference type="OrthoDB" id="728at2759"/>
<evidence type="ECO:0000313" key="6">
    <source>
        <dbReference type="Proteomes" id="UP000194236"/>
    </source>
</evidence>
<keyword evidence="3" id="KW-0663">Pyridoxal phosphate</keyword>
<dbReference type="Proteomes" id="UP000194236">
    <property type="component" value="Unassembled WGS sequence"/>
</dbReference>
<sequence length="91" mass="10010">MVVMGAGTGGTISGVARRIKEEVPTCKIVGVDPVGSILAEPNHLNQTDVTFYEVEGIGYDFIPTVLDRKVIDQWIKVDDLESLRLARLLIR</sequence>
<accession>A0A1Y3BHW6</accession>
<feature type="domain" description="Tryptophan synthase beta chain-like PALP" evidence="4">
    <location>
        <begin position="2"/>
        <end position="91"/>
    </location>
</feature>
<dbReference type="AlphaFoldDB" id="A0A1Y3BHW6"/>
<gene>
    <name evidence="5" type="ORF">BLA29_014436</name>
</gene>
<evidence type="ECO:0000256" key="3">
    <source>
        <dbReference type="ARBA" id="ARBA00022898"/>
    </source>
</evidence>
<proteinExistence type="inferred from homology"/>
<evidence type="ECO:0000256" key="1">
    <source>
        <dbReference type="ARBA" id="ARBA00001933"/>
    </source>
</evidence>
<dbReference type="EMBL" id="MUJZ01017837">
    <property type="protein sequence ID" value="OTF80530.1"/>
    <property type="molecule type" value="Genomic_DNA"/>
</dbReference>
<evidence type="ECO:0000313" key="5">
    <source>
        <dbReference type="EMBL" id="OTF80530.1"/>
    </source>
</evidence>
<evidence type="ECO:0000256" key="2">
    <source>
        <dbReference type="ARBA" id="ARBA00007103"/>
    </source>
</evidence>
<dbReference type="PANTHER" id="PTHR10314">
    <property type="entry name" value="CYSTATHIONINE BETA-SYNTHASE"/>
    <property type="match status" value="1"/>
</dbReference>
<protein>
    <recommendedName>
        <fullName evidence="4">Tryptophan synthase beta chain-like PALP domain-containing protein</fullName>
    </recommendedName>
</protein>
<dbReference type="Gene3D" id="3.40.50.1100">
    <property type="match status" value="1"/>
</dbReference>
<evidence type="ECO:0000259" key="4">
    <source>
        <dbReference type="Pfam" id="PF00291"/>
    </source>
</evidence>
<dbReference type="InterPro" id="IPR036052">
    <property type="entry name" value="TrpB-like_PALP_sf"/>
</dbReference>
<feature type="non-terminal residue" evidence="5">
    <location>
        <position position="91"/>
    </location>
</feature>
<dbReference type="GO" id="GO:0019344">
    <property type="term" value="P:cysteine biosynthetic process"/>
    <property type="evidence" value="ECO:0007669"/>
    <property type="project" value="UniProtKB-ARBA"/>
</dbReference>
<dbReference type="Pfam" id="PF00291">
    <property type="entry name" value="PALP"/>
    <property type="match status" value="1"/>
</dbReference>
<dbReference type="FunFam" id="3.40.50.1100:FF:000118">
    <property type="entry name" value="Related to CYS4-cystathionine beta-synthase"/>
    <property type="match status" value="1"/>
</dbReference>
<dbReference type="InterPro" id="IPR050214">
    <property type="entry name" value="Cys_Synth/Cystath_Beta-Synth"/>
</dbReference>
<dbReference type="InterPro" id="IPR001926">
    <property type="entry name" value="TrpB-like_PALP"/>
</dbReference>
<organism evidence="5 6">
    <name type="scientific">Euroglyphus maynei</name>
    <name type="common">Mayne's house dust mite</name>
    <dbReference type="NCBI Taxonomy" id="6958"/>
    <lineage>
        <taxon>Eukaryota</taxon>
        <taxon>Metazoa</taxon>
        <taxon>Ecdysozoa</taxon>
        <taxon>Arthropoda</taxon>
        <taxon>Chelicerata</taxon>
        <taxon>Arachnida</taxon>
        <taxon>Acari</taxon>
        <taxon>Acariformes</taxon>
        <taxon>Sarcoptiformes</taxon>
        <taxon>Astigmata</taxon>
        <taxon>Psoroptidia</taxon>
        <taxon>Analgoidea</taxon>
        <taxon>Pyroglyphidae</taxon>
        <taxon>Pyroglyphinae</taxon>
        <taxon>Euroglyphus</taxon>
    </lineage>
</organism>
<comment type="similarity">
    <text evidence="2">Belongs to the cysteine synthase/cystathionine beta-synthase family.</text>
</comment>